<reference evidence="5 6" key="1">
    <citation type="submission" date="2020-10" db="EMBL/GenBank/DDBJ databases">
        <title>Pygocentrus nattereri (red-bellied piranha) genome, fPygNat1, primary haplotype.</title>
        <authorList>
            <person name="Myers G."/>
            <person name="Meyer A."/>
            <person name="Karagic N."/>
            <person name="Pippel M."/>
            <person name="Winkler S."/>
            <person name="Tracey A."/>
            <person name="Wood J."/>
            <person name="Formenti G."/>
            <person name="Howe K."/>
            <person name="Fedrigo O."/>
            <person name="Jarvis E.D."/>
        </authorList>
    </citation>
    <scope>NUCLEOTIDE SEQUENCE [LARGE SCALE GENOMIC DNA]</scope>
</reference>
<protein>
    <recommendedName>
        <fullName evidence="4">Sperm-specific antigen 2 C-terminal domain-containing protein</fullName>
    </recommendedName>
</protein>
<reference evidence="5" key="2">
    <citation type="submission" date="2025-08" db="UniProtKB">
        <authorList>
            <consortium name="Ensembl"/>
        </authorList>
    </citation>
    <scope>IDENTIFICATION</scope>
</reference>
<evidence type="ECO:0000256" key="1">
    <source>
        <dbReference type="ARBA" id="ARBA00023054"/>
    </source>
</evidence>
<dbReference type="STRING" id="42514.ENSPNAP00000023341"/>
<dbReference type="InterPro" id="IPR029326">
    <property type="entry name" value="SSFA2_C"/>
</dbReference>
<name>A0A3B4DJP9_PYGNA</name>
<dbReference type="GeneTree" id="ENSGT00940000158532"/>
<dbReference type="InterPro" id="IPR043444">
    <property type="entry name" value="TESPA1-like"/>
</dbReference>
<evidence type="ECO:0000313" key="5">
    <source>
        <dbReference type="Ensembl" id="ENSPNAP00000023341.2"/>
    </source>
</evidence>
<dbReference type="AlphaFoldDB" id="A0A3B4DJP9"/>
<sequence>RICPENLLRTASQQSDSSGFAEDPSTDVLSGTASLCAFQVQESSDSCDSETTVTSHAGGVSTPLALEHPAFEKLQGDEGHLGLAGVAEDVPTYISHQVPRHEIPDQSVQETESSADGSETQILSDRLFSSVETSSSIESGSTVTVESGDTGLSVDSASAGASVDMMSEGAVGSTTEHDGTAGRDPSLPSMSSTTLDTGVEPDSSLKRVGPQSQRGRGQILTNSEKVRSALLRAEQRSSSVCEDRVGRVWVRRKDLFRDRDDDTRNPLRRSSSLPNALLSPTRVVSSVRIQLGGGSVRHCTPPAYCYKYEEERERDEVDSIAEEDEYAEEAQSTCRSALLIKQTSTESESFRMPPYPLNVPPHLTRSASSLYSVPADWPMRRLAEGPVWSTNSVPDLTHTATPHATLPQQSQHHLPHYRGGASSLTEMQLRRVLHEIRAQHLTCILTITNSLNINNTLRYGLFLTPPSLRLSSLFPQELQMRRRSLNVFRTQMMDLELALMRQQSTVYQHFSPEERREAEQLQRLRAAVRQELQELELQVEDRLLTLSDQLRSSSSSRLCRHPLVSTRNYNTNPTKP</sequence>
<dbReference type="Proteomes" id="UP001501920">
    <property type="component" value="Chromosome 6"/>
</dbReference>
<proteinExistence type="predicted"/>
<dbReference type="Pfam" id="PF14723">
    <property type="entry name" value="SSFA2_C"/>
    <property type="match status" value="1"/>
</dbReference>
<feature type="region of interest" description="Disordered" evidence="3">
    <location>
        <begin position="169"/>
        <end position="222"/>
    </location>
</feature>
<organism evidence="5 6">
    <name type="scientific">Pygocentrus nattereri</name>
    <name type="common">Red-bellied piranha</name>
    <dbReference type="NCBI Taxonomy" id="42514"/>
    <lineage>
        <taxon>Eukaryota</taxon>
        <taxon>Metazoa</taxon>
        <taxon>Chordata</taxon>
        <taxon>Craniata</taxon>
        <taxon>Vertebrata</taxon>
        <taxon>Euteleostomi</taxon>
        <taxon>Actinopterygii</taxon>
        <taxon>Neopterygii</taxon>
        <taxon>Teleostei</taxon>
        <taxon>Ostariophysi</taxon>
        <taxon>Characiformes</taxon>
        <taxon>Characoidei</taxon>
        <taxon>Pygocentrus</taxon>
    </lineage>
</organism>
<feature type="region of interest" description="Disordered" evidence="3">
    <location>
        <begin position="100"/>
        <end position="156"/>
    </location>
</feature>
<feature type="compositionally biased region" description="Low complexity" evidence="3">
    <location>
        <begin position="129"/>
        <end position="156"/>
    </location>
</feature>
<gene>
    <name evidence="5" type="primary">FAM149B1</name>
</gene>
<dbReference type="PANTHER" id="PTHR17469">
    <property type="entry name" value="SPERM SPECIFIC ANTIGEN 2-RELATED"/>
    <property type="match status" value="1"/>
</dbReference>
<feature type="region of interest" description="Disordered" evidence="3">
    <location>
        <begin position="1"/>
        <end position="26"/>
    </location>
</feature>
<feature type="domain" description="Sperm-specific antigen 2 C-terminal" evidence="4">
    <location>
        <begin position="388"/>
        <end position="550"/>
    </location>
</feature>
<dbReference type="PANTHER" id="PTHR17469:SF11">
    <property type="entry name" value="PROTEIN ITPRID2"/>
    <property type="match status" value="1"/>
</dbReference>
<evidence type="ECO:0000256" key="2">
    <source>
        <dbReference type="SAM" id="Coils"/>
    </source>
</evidence>
<keyword evidence="6" id="KW-1185">Reference proteome</keyword>
<feature type="compositionally biased region" description="Polar residues" evidence="3">
    <location>
        <begin position="210"/>
        <end position="222"/>
    </location>
</feature>
<reference evidence="5" key="3">
    <citation type="submission" date="2025-09" db="UniProtKB">
        <authorList>
            <consortium name="Ensembl"/>
        </authorList>
    </citation>
    <scope>IDENTIFICATION</scope>
</reference>
<evidence type="ECO:0000313" key="6">
    <source>
        <dbReference type="Proteomes" id="UP001501920"/>
    </source>
</evidence>
<keyword evidence="1 2" id="KW-0175">Coiled coil</keyword>
<evidence type="ECO:0000256" key="3">
    <source>
        <dbReference type="SAM" id="MobiDB-lite"/>
    </source>
</evidence>
<feature type="coiled-coil region" evidence="2">
    <location>
        <begin position="514"/>
        <end position="541"/>
    </location>
</feature>
<dbReference type="Ensembl" id="ENSPNAT00000012875.2">
    <property type="protein sequence ID" value="ENSPNAP00000023341.2"/>
    <property type="gene ID" value="ENSPNAG00000000531.2"/>
</dbReference>
<feature type="compositionally biased region" description="Polar residues" evidence="3">
    <location>
        <begin position="9"/>
        <end position="18"/>
    </location>
</feature>
<evidence type="ECO:0000259" key="4">
    <source>
        <dbReference type="Pfam" id="PF14723"/>
    </source>
</evidence>
<feature type="compositionally biased region" description="Polar residues" evidence="3">
    <location>
        <begin position="106"/>
        <end position="123"/>
    </location>
</feature>
<accession>A0A3B4DJP9</accession>